<evidence type="ECO:0000313" key="5">
    <source>
        <dbReference type="Proteomes" id="UP000053989"/>
    </source>
</evidence>
<dbReference type="STRING" id="1036808.A0A0C3E4C7"/>
<evidence type="ECO:0000256" key="2">
    <source>
        <dbReference type="ARBA" id="ARBA00023121"/>
    </source>
</evidence>
<reference evidence="4 5" key="1">
    <citation type="submission" date="2014-04" db="EMBL/GenBank/DDBJ databases">
        <authorList>
            <consortium name="DOE Joint Genome Institute"/>
            <person name="Kuo A."/>
            <person name="Kohler A."/>
            <person name="Nagy L.G."/>
            <person name="Floudas D."/>
            <person name="Copeland A."/>
            <person name="Barry K.W."/>
            <person name="Cichocki N."/>
            <person name="Veneault-Fourrey C."/>
            <person name="LaButti K."/>
            <person name="Lindquist E.A."/>
            <person name="Lipzen A."/>
            <person name="Lundell T."/>
            <person name="Morin E."/>
            <person name="Murat C."/>
            <person name="Sun H."/>
            <person name="Tunlid A."/>
            <person name="Henrissat B."/>
            <person name="Grigoriev I.V."/>
            <person name="Hibbett D.S."/>
            <person name="Martin F."/>
            <person name="Nordberg H.P."/>
            <person name="Cantor M.N."/>
            <person name="Hua S.X."/>
        </authorList>
    </citation>
    <scope>NUCLEOTIDE SEQUENCE [LARGE SCALE GENOMIC DNA]</scope>
    <source>
        <strain evidence="4 5">Foug A</strain>
    </source>
</reference>
<dbReference type="PRINTS" id="PR00689">
    <property type="entry name" value="ACOABINDINGP"/>
</dbReference>
<evidence type="ECO:0000313" key="4">
    <source>
        <dbReference type="EMBL" id="KIM67635.1"/>
    </source>
</evidence>
<dbReference type="PROSITE" id="PS51228">
    <property type="entry name" value="ACB_2"/>
    <property type="match status" value="1"/>
</dbReference>
<reference evidence="5" key="2">
    <citation type="submission" date="2015-01" db="EMBL/GenBank/DDBJ databases">
        <title>Evolutionary Origins and Diversification of the Mycorrhizal Mutualists.</title>
        <authorList>
            <consortium name="DOE Joint Genome Institute"/>
            <consortium name="Mycorrhizal Genomics Consortium"/>
            <person name="Kohler A."/>
            <person name="Kuo A."/>
            <person name="Nagy L.G."/>
            <person name="Floudas D."/>
            <person name="Copeland A."/>
            <person name="Barry K.W."/>
            <person name="Cichocki N."/>
            <person name="Veneault-Fourrey C."/>
            <person name="LaButti K."/>
            <person name="Lindquist E.A."/>
            <person name="Lipzen A."/>
            <person name="Lundell T."/>
            <person name="Morin E."/>
            <person name="Murat C."/>
            <person name="Riley R."/>
            <person name="Ohm R."/>
            <person name="Sun H."/>
            <person name="Tunlid A."/>
            <person name="Henrissat B."/>
            <person name="Grigoriev I.V."/>
            <person name="Hibbett D.S."/>
            <person name="Martin F."/>
        </authorList>
    </citation>
    <scope>NUCLEOTIDE SEQUENCE [LARGE SCALE GENOMIC DNA]</scope>
    <source>
        <strain evidence="5">Foug A</strain>
    </source>
</reference>
<dbReference type="OrthoDB" id="346910at2759"/>
<dbReference type="FunFam" id="1.20.80.10:FF:000010">
    <property type="entry name" value="Acyl-CoA-binding domain-containing protein 5"/>
    <property type="match status" value="1"/>
</dbReference>
<dbReference type="InterPro" id="IPR000582">
    <property type="entry name" value="Acyl-CoA-binding_protein"/>
</dbReference>
<dbReference type="SUPFAM" id="SSF47027">
    <property type="entry name" value="Acyl-CoA binding protein"/>
    <property type="match status" value="1"/>
</dbReference>
<proteinExistence type="inferred from homology"/>
<comment type="similarity">
    <text evidence="1">Belongs to the ACBP family.</text>
</comment>
<dbReference type="Proteomes" id="UP000053989">
    <property type="component" value="Unassembled WGS sequence"/>
</dbReference>
<accession>A0A0C3E4C7</accession>
<dbReference type="Pfam" id="PF00887">
    <property type="entry name" value="ACBP"/>
    <property type="match status" value="1"/>
</dbReference>
<dbReference type="AlphaFoldDB" id="A0A0C3E4C7"/>
<gene>
    <name evidence="4" type="ORF">SCLCIDRAFT_1112939</name>
</gene>
<dbReference type="HOGENOM" id="CLU_118853_1_0_1"/>
<sequence>MPLSLQEKFDKAVAFVQSLPKDGPIQTSQDDKLEFYKYFKQATIGDVNTTRPGLFDFVGKAKWDAWEAVKGESTENAQKKYVEALIKILEKVEDKDEATKEMLAQLKE</sequence>
<keyword evidence="5" id="KW-1185">Reference proteome</keyword>
<dbReference type="PANTHER" id="PTHR23310">
    <property type="entry name" value="ACYL-COA-BINDING PROTEIN, ACBP"/>
    <property type="match status" value="1"/>
</dbReference>
<evidence type="ECO:0000259" key="3">
    <source>
        <dbReference type="PROSITE" id="PS51228"/>
    </source>
</evidence>
<dbReference type="GO" id="GO:0006631">
    <property type="term" value="P:fatty acid metabolic process"/>
    <property type="evidence" value="ECO:0007669"/>
    <property type="project" value="TreeGrafter"/>
</dbReference>
<evidence type="ECO:0000256" key="1">
    <source>
        <dbReference type="ARBA" id="ARBA00005567"/>
    </source>
</evidence>
<dbReference type="PANTHER" id="PTHR23310:SF62">
    <property type="entry name" value="ACYL-COA BINDING PROTEIN 1, ISOFORM A"/>
    <property type="match status" value="1"/>
</dbReference>
<dbReference type="FunCoup" id="A0A0C3E4C7">
    <property type="interactions" value="126"/>
</dbReference>
<name>A0A0C3E4C7_9AGAM</name>
<keyword evidence="2" id="KW-0446">Lipid-binding</keyword>
<dbReference type="EMBL" id="KN822012">
    <property type="protein sequence ID" value="KIM67635.1"/>
    <property type="molecule type" value="Genomic_DNA"/>
</dbReference>
<dbReference type="GO" id="GO:0000062">
    <property type="term" value="F:fatty-acyl-CoA binding"/>
    <property type="evidence" value="ECO:0007669"/>
    <property type="project" value="InterPro"/>
</dbReference>
<dbReference type="InterPro" id="IPR014352">
    <property type="entry name" value="FERM/acyl-CoA-bd_prot_sf"/>
</dbReference>
<feature type="domain" description="ACB" evidence="3">
    <location>
        <begin position="5"/>
        <end position="94"/>
    </location>
</feature>
<protein>
    <recommendedName>
        <fullName evidence="3">ACB domain-containing protein</fullName>
    </recommendedName>
</protein>
<dbReference type="Gene3D" id="1.20.80.10">
    <property type="match status" value="1"/>
</dbReference>
<organism evidence="4 5">
    <name type="scientific">Scleroderma citrinum Foug A</name>
    <dbReference type="NCBI Taxonomy" id="1036808"/>
    <lineage>
        <taxon>Eukaryota</taxon>
        <taxon>Fungi</taxon>
        <taxon>Dikarya</taxon>
        <taxon>Basidiomycota</taxon>
        <taxon>Agaricomycotina</taxon>
        <taxon>Agaricomycetes</taxon>
        <taxon>Agaricomycetidae</taxon>
        <taxon>Boletales</taxon>
        <taxon>Sclerodermatineae</taxon>
        <taxon>Sclerodermataceae</taxon>
        <taxon>Scleroderma</taxon>
    </lineage>
</organism>
<dbReference type="InterPro" id="IPR035984">
    <property type="entry name" value="Acyl-CoA-binding_sf"/>
</dbReference>
<dbReference type="InParanoid" id="A0A0C3E4C7"/>